<comment type="caution">
    <text evidence="12">The sequence shown here is derived from an EMBL/GenBank/DDBJ whole genome shotgun (WGS) entry which is preliminary data.</text>
</comment>
<accession>A0A8T2RGP8</accession>
<proteinExistence type="inferred from homology"/>
<evidence type="ECO:0000313" key="12">
    <source>
        <dbReference type="EMBL" id="KAH7294897.1"/>
    </source>
</evidence>
<evidence type="ECO:0000256" key="7">
    <source>
        <dbReference type="ARBA" id="ARBA00023242"/>
    </source>
</evidence>
<dbReference type="FunFam" id="1.10.10.60:FF:000117">
    <property type="entry name" value="BEL1-like homeodomain protein 9"/>
    <property type="match status" value="1"/>
</dbReference>
<evidence type="ECO:0000256" key="5">
    <source>
        <dbReference type="ARBA" id="ARBA00023155"/>
    </source>
</evidence>
<dbReference type="SMART" id="SM00574">
    <property type="entry name" value="POX"/>
    <property type="match status" value="1"/>
</dbReference>
<dbReference type="InterPro" id="IPR009057">
    <property type="entry name" value="Homeodomain-like_sf"/>
</dbReference>
<dbReference type="PANTHER" id="PTHR11850">
    <property type="entry name" value="HOMEOBOX PROTEIN TRANSCRIPTION FACTORS"/>
    <property type="match status" value="1"/>
</dbReference>
<comment type="similarity">
    <text evidence="2">Belongs to the TALE/BELL homeobox family.</text>
</comment>
<keyword evidence="9" id="KW-0175">Coiled coil</keyword>
<evidence type="ECO:0000256" key="10">
    <source>
        <dbReference type="SAM" id="MobiDB-lite"/>
    </source>
</evidence>
<dbReference type="GO" id="GO:0005634">
    <property type="term" value="C:nucleus"/>
    <property type="evidence" value="ECO:0007669"/>
    <property type="project" value="UniProtKB-SubCell"/>
</dbReference>
<evidence type="ECO:0000256" key="6">
    <source>
        <dbReference type="ARBA" id="ARBA00023163"/>
    </source>
</evidence>
<dbReference type="GO" id="GO:0006355">
    <property type="term" value="P:regulation of DNA-templated transcription"/>
    <property type="evidence" value="ECO:0007669"/>
    <property type="project" value="InterPro"/>
</dbReference>
<dbReference type="InterPro" id="IPR001356">
    <property type="entry name" value="HD"/>
</dbReference>
<comment type="subcellular location">
    <subcellularLocation>
        <location evidence="1 8">Nucleus</location>
    </subcellularLocation>
</comment>
<reference evidence="12 13" key="1">
    <citation type="submission" date="2021-08" db="EMBL/GenBank/DDBJ databases">
        <title>WGS assembly of Ceratopteris richardii.</title>
        <authorList>
            <person name="Marchant D.B."/>
            <person name="Chen G."/>
            <person name="Jenkins J."/>
            <person name="Shu S."/>
            <person name="Leebens-Mack J."/>
            <person name="Grimwood J."/>
            <person name="Schmutz J."/>
            <person name="Soltis P."/>
            <person name="Soltis D."/>
            <person name="Chen Z.-H."/>
        </authorList>
    </citation>
    <scope>NUCLEOTIDE SEQUENCE [LARGE SCALE GENOMIC DNA]</scope>
    <source>
        <strain evidence="12">Whitten #5841</strain>
        <tissue evidence="12">Leaf</tissue>
    </source>
</reference>
<dbReference type="CDD" id="cd00086">
    <property type="entry name" value="homeodomain"/>
    <property type="match status" value="1"/>
</dbReference>
<dbReference type="Pfam" id="PF07526">
    <property type="entry name" value="POX"/>
    <property type="match status" value="1"/>
</dbReference>
<keyword evidence="4 8" id="KW-0238">DNA-binding</keyword>
<evidence type="ECO:0000259" key="11">
    <source>
        <dbReference type="PROSITE" id="PS50071"/>
    </source>
</evidence>
<name>A0A8T2RGP8_CERRI</name>
<evidence type="ECO:0000313" key="13">
    <source>
        <dbReference type="Proteomes" id="UP000825935"/>
    </source>
</evidence>
<dbReference type="SMART" id="SM00389">
    <property type="entry name" value="HOX"/>
    <property type="match status" value="1"/>
</dbReference>
<organism evidence="12 13">
    <name type="scientific">Ceratopteris richardii</name>
    <name type="common">Triangle waterfern</name>
    <dbReference type="NCBI Taxonomy" id="49495"/>
    <lineage>
        <taxon>Eukaryota</taxon>
        <taxon>Viridiplantae</taxon>
        <taxon>Streptophyta</taxon>
        <taxon>Embryophyta</taxon>
        <taxon>Tracheophyta</taxon>
        <taxon>Polypodiopsida</taxon>
        <taxon>Polypodiidae</taxon>
        <taxon>Polypodiales</taxon>
        <taxon>Pteridineae</taxon>
        <taxon>Pteridaceae</taxon>
        <taxon>Parkerioideae</taxon>
        <taxon>Ceratopteris</taxon>
    </lineage>
</organism>
<gene>
    <name evidence="12" type="ORF">KP509_27G023900</name>
</gene>
<keyword evidence="6" id="KW-0804">Transcription</keyword>
<sequence length="913" mass="99775">MVSPESYQLVSGDELHGVQGKDIDRSYLNLPIVPTNKSIGWESVNELELLNSAGGSFQGTRLPSSGRVPFSNGLGGLSSGHHMDSRDAQMAAYLSGSGSNFQAQSIQTLHLMNPSYSACADGLSHAESMVLVDPSASSIGLSNHLNNQSQLQPHYFGFSSSSSLPHDSAARQFPTTTSYSSGLVTQSNSQQASLFSNRLGSNTWASVNELSFLPVSDSARFMQPLAARLACMEPGQQQSNASVNHWVGRPHQATHDDHQSLLQHSTGLGLTTDKPQGSPGFNQCLSLSLSAHDNSLQLQCYGMQETGEVLNNCQGFLQRAAEDGRRDDVSSRSWAGHSSQLRVTSSSNQLSASCQPPGLDSTGRQFHLEATVPAVPSIRGYLTNSKYLRVAQLLLEEVVNIGCGLRNSSKHTKLQPLVCTSTLLDHPSVKDEIASMEIIPTSKNEVTCTVPITHKNLTSGASESNLAVNECALQENQELQLKKAKLVAMLDEVDRRYKLYFSQMEAVVNTFESAAGLGAAKTYTALALQTISKHFRGLRDAIGSQIRAASRALGQEDSTLGFGRLRYVDQQLCQPRTFQQLGMMQQHAWRPQRGLPERSVSVLRAWLFDHFLHPYPKDADKHMLAEQTGLTRNQVSNWFINARVRLWKPMVEEMYLEELKEAETEKASAETSADQKSNTETSENHKSGISFMDDQTGLGVLDSSNIQGRDEVGSKDSAIMQPDRQMAPSYQHMGSNILQESAGPDSGEAQLLQGIIKGRSTAGGLDSYDQGFKQEEYGRDEVLHGQDRHLGAIIAREINQNTFGGIHDQGEGFSGVPGYNSVSLTLGLQHSDGLSVTGAQQQYYLQQQHENSLQNSGVGGSFLTELAMAGCRRRLNEVEDYYTCLDTTKNYETSIGEAQSRKRFASNLYNENS</sequence>
<protein>
    <recommendedName>
        <fullName evidence="11">Homeobox domain-containing protein</fullName>
    </recommendedName>
</protein>
<feature type="compositionally biased region" description="Polar residues" evidence="10">
    <location>
        <begin position="331"/>
        <end position="354"/>
    </location>
</feature>
<dbReference type="GO" id="GO:0003677">
    <property type="term" value="F:DNA binding"/>
    <property type="evidence" value="ECO:0007669"/>
    <property type="project" value="UniProtKB-UniRule"/>
</dbReference>
<feature type="region of interest" description="Disordered" evidence="10">
    <location>
        <begin position="324"/>
        <end position="356"/>
    </location>
</feature>
<evidence type="ECO:0000256" key="1">
    <source>
        <dbReference type="ARBA" id="ARBA00004123"/>
    </source>
</evidence>
<dbReference type="Proteomes" id="UP000825935">
    <property type="component" value="Chromosome 27"/>
</dbReference>
<evidence type="ECO:0000256" key="9">
    <source>
        <dbReference type="SAM" id="Coils"/>
    </source>
</evidence>
<dbReference type="InterPro" id="IPR008422">
    <property type="entry name" value="KN_HD"/>
</dbReference>
<evidence type="ECO:0000256" key="8">
    <source>
        <dbReference type="PROSITE-ProRule" id="PRU00108"/>
    </source>
</evidence>
<evidence type="ECO:0000256" key="2">
    <source>
        <dbReference type="ARBA" id="ARBA00006454"/>
    </source>
</evidence>
<feature type="domain" description="Homeobox" evidence="11">
    <location>
        <begin position="586"/>
        <end position="649"/>
    </location>
</feature>
<keyword evidence="13" id="KW-1185">Reference proteome</keyword>
<dbReference type="InterPro" id="IPR050224">
    <property type="entry name" value="TALE_homeobox"/>
</dbReference>
<dbReference type="Gene3D" id="1.10.10.60">
    <property type="entry name" value="Homeodomain-like"/>
    <property type="match status" value="1"/>
</dbReference>
<dbReference type="OrthoDB" id="1912980at2759"/>
<keyword evidence="3" id="KW-0805">Transcription regulation</keyword>
<dbReference type="EMBL" id="CM035432">
    <property type="protein sequence ID" value="KAH7294897.1"/>
    <property type="molecule type" value="Genomic_DNA"/>
</dbReference>
<feature type="region of interest" description="Disordered" evidence="10">
    <location>
        <begin position="664"/>
        <end position="717"/>
    </location>
</feature>
<feature type="DNA-binding region" description="Homeobox" evidence="8">
    <location>
        <begin position="588"/>
        <end position="650"/>
    </location>
</feature>
<evidence type="ECO:0000256" key="3">
    <source>
        <dbReference type="ARBA" id="ARBA00023015"/>
    </source>
</evidence>
<feature type="coiled-coil region" evidence="9">
    <location>
        <begin position="469"/>
        <end position="496"/>
    </location>
</feature>
<dbReference type="OMA" id="PEVELMN"/>
<dbReference type="SUPFAM" id="SSF46689">
    <property type="entry name" value="Homeodomain-like"/>
    <property type="match status" value="1"/>
</dbReference>
<keyword evidence="7 8" id="KW-0539">Nucleus</keyword>
<keyword evidence="5 8" id="KW-0371">Homeobox</keyword>
<evidence type="ECO:0000256" key="4">
    <source>
        <dbReference type="ARBA" id="ARBA00023125"/>
    </source>
</evidence>
<dbReference type="InterPro" id="IPR006563">
    <property type="entry name" value="POX_dom"/>
</dbReference>
<dbReference type="Pfam" id="PF05920">
    <property type="entry name" value="Homeobox_KN"/>
    <property type="match status" value="1"/>
</dbReference>
<dbReference type="PROSITE" id="PS50071">
    <property type="entry name" value="HOMEOBOX_2"/>
    <property type="match status" value="1"/>
</dbReference>
<dbReference type="AlphaFoldDB" id="A0A8T2RGP8"/>